<evidence type="ECO:0000313" key="4">
    <source>
        <dbReference type="EMBL" id="KAK7866296.1"/>
    </source>
</evidence>
<evidence type="ECO:0000256" key="2">
    <source>
        <dbReference type="SAM" id="MobiDB-lite"/>
    </source>
</evidence>
<evidence type="ECO:0000256" key="1">
    <source>
        <dbReference type="SAM" id="Coils"/>
    </source>
</evidence>
<feature type="compositionally biased region" description="Basic and acidic residues" evidence="2">
    <location>
        <begin position="394"/>
        <end position="407"/>
    </location>
</feature>
<gene>
    <name evidence="4" type="ORF">R5R35_007124</name>
</gene>
<feature type="compositionally biased region" description="Polar residues" evidence="2">
    <location>
        <begin position="761"/>
        <end position="771"/>
    </location>
</feature>
<comment type="caution">
    <text evidence="4">The sequence shown here is derived from an EMBL/GenBank/DDBJ whole genome shotgun (WGS) entry which is preliminary data.</text>
</comment>
<feature type="coiled-coil region" evidence="1">
    <location>
        <begin position="506"/>
        <end position="536"/>
    </location>
</feature>
<dbReference type="GO" id="GO:1990904">
    <property type="term" value="C:ribonucleoprotein complex"/>
    <property type="evidence" value="ECO:0007669"/>
    <property type="project" value="TreeGrafter"/>
</dbReference>
<dbReference type="PANTHER" id="PTHR13284">
    <property type="entry name" value="GH01354P"/>
    <property type="match status" value="1"/>
</dbReference>
<feature type="compositionally biased region" description="Basic and acidic residues" evidence="2">
    <location>
        <begin position="418"/>
        <end position="430"/>
    </location>
</feature>
<dbReference type="Proteomes" id="UP001378592">
    <property type="component" value="Unassembled WGS sequence"/>
</dbReference>
<feature type="region of interest" description="Disordered" evidence="2">
    <location>
        <begin position="367"/>
        <end position="467"/>
    </location>
</feature>
<sequence>MAYLNNDYPELYKNNCWNNAEKRTQSQPRSWPLPTNSNASYSKVAISGTRSRTTNVTGRTKQWRTLEASIHFSDHKEFNSYDNKNLEVNISNNNQSLRTLQNRYQSLTNVSEPSSRSGLQKSINNELATDQSVNNFQDTTNHTTATTSDTANDVTFEANLEEKRRLRRERQKVKREMKKQEKAIQREEEMRKKRLGPKDQKITIIDHSVLDRFLVKESTPVNIEVRSNLYSGSEFPTLGEVTSAASKSSSIRNQKRKGSKKETGNFGNIASAPEVLSEPPVELKTSTAQINRDLSIDSKRSSSEVATVAPRKKSQENQGNKETNCADDSKKATKVDDKSAGKRPKRRDPIQLDINEMLKVQETKVEVSVKQHPSKPVQKVETARYAGNILDSDNPERKRGKQREVPKAKKPTPLKQIILKEREKRKESHLQKAFNTSSKVDVKDENKGENLSSSENSSNDEVSEVKPILSDSCNVNISKTQEAVKSEHKLMELDRISTGVEETECKQNLMEEKECKEMENKTLVEKNEEVIRMEERRKLMLLLNGQADDSLRKNETKISTPKIHSRKFRDYCDHFITPDILSAATSLLEDIVKFHDRQFAHSPLKASAKRRHVTGLKEVHKFLALRRVRLLVIAPDLEPTTSSGGLDDLVDKLKGLAVANEVPYVFTLSRRHLGYILKKKVPVSCVGVLNYDGTEHNFRNLMTAVEKARQDYKHRIEQLRPVSPASSNETSQIEETPSSEGDVNKEVVASLLAKLAGPPSNVKSTGNSSPFLQAIEQRANMDSYSDEDQNEE</sequence>
<dbReference type="AlphaFoldDB" id="A0AAN9Z6E1"/>
<evidence type="ECO:0000313" key="5">
    <source>
        <dbReference type="Proteomes" id="UP001378592"/>
    </source>
</evidence>
<feature type="compositionally biased region" description="Basic residues" evidence="2">
    <location>
        <begin position="168"/>
        <end position="177"/>
    </location>
</feature>
<accession>A0AAN9Z6E1</accession>
<name>A0AAN9Z6E1_9ORTH</name>
<protein>
    <recommendedName>
        <fullName evidence="3">Ribosomal protein eL8/eL30/eS12/Gadd45 domain-containing protein</fullName>
    </recommendedName>
</protein>
<feature type="compositionally biased region" description="Basic and acidic residues" evidence="2">
    <location>
        <begin position="178"/>
        <end position="196"/>
    </location>
</feature>
<dbReference type="SUPFAM" id="SSF55315">
    <property type="entry name" value="L30e-like"/>
    <property type="match status" value="1"/>
</dbReference>
<dbReference type="GO" id="GO:0043021">
    <property type="term" value="F:ribonucleoprotein complex binding"/>
    <property type="evidence" value="ECO:0007669"/>
    <property type="project" value="TreeGrafter"/>
</dbReference>
<feature type="compositionally biased region" description="Polar residues" evidence="2">
    <location>
        <begin position="243"/>
        <end position="252"/>
    </location>
</feature>
<evidence type="ECO:0000259" key="3">
    <source>
        <dbReference type="Pfam" id="PF01248"/>
    </source>
</evidence>
<proteinExistence type="predicted"/>
<feature type="region of interest" description="Disordered" evidence="2">
    <location>
        <begin position="233"/>
        <end position="349"/>
    </location>
</feature>
<dbReference type="GO" id="GO:0003730">
    <property type="term" value="F:mRNA 3'-UTR binding"/>
    <property type="evidence" value="ECO:0007669"/>
    <property type="project" value="TreeGrafter"/>
</dbReference>
<feature type="region of interest" description="Disordered" evidence="2">
    <location>
        <begin position="168"/>
        <end position="196"/>
    </location>
</feature>
<keyword evidence="1" id="KW-0175">Coiled coil</keyword>
<dbReference type="Gene3D" id="3.30.1330.30">
    <property type="match status" value="1"/>
</dbReference>
<reference evidence="4 5" key="1">
    <citation type="submission" date="2024-03" db="EMBL/GenBank/DDBJ databases">
        <title>The genome assembly and annotation of the cricket Gryllus longicercus Weissman &amp; Gray.</title>
        <authorList>
            <person name="Szrajer S."/>
            <person name="Gray D."/>
            <person name="Ylla G."/>
        </authorList>
    </citation>
    <scope>NUCLEOTIDE SEQUENCE [LARGE SCALE GENOMIC DNA]</scope>
    <source>
        <strain evidence="4">DAG 2021-001</strain>
        <tissue evidence="4">Whole body minus gut</tissue>
    </source>
</reference>
<dbReference type="Pfam" id="PF01248">
    <property type="entry name" value="Ribosomal_L7Ae"/>
    <property type="match status" value="1"/>
</dbReference>
<dbReference type="InterPro" id="IPR029064">
    <property type="entry name" value="Ribosomal_eL30-like_sf"/>
</dbReference>
<organism evidence="4 5">
    <name type="scientific">Gryllus longicercus</name>
    <dbReference type="NCBI Taxonomy" id="2509291"/>
    <lineage>
        <taxon>Eukaryota</taxon>
        <taxon>Metazoa</taxon>
        <taxon>Ecdysozoa</taxon>
        <taxon>Arthropoda</taxon>
        <taxon>Hexapoda</taxon>
        <taxon>Insecta</taxon>
        <taxon>Pterygota</taxon>
        <taxon>Neoptera</taxon>
        <taxon>Polyneoptera</taxon>
        <taxon>Orthoptera</taxon>
        <taxon>Ensifera</taxon>
        <taxon>Gryllidea</taxon>
        <taxon>Grylloidea</taxon>
        <taxon>Gryllidae</taxon>
        <taxon>Gryllinae</taxon>
        <taxon>Gryllus</taxon>
    </lineage>
</organism>
<feature type="compositionally biased region" description="Polar residues" evidence="2">
    <location>
        <begin position="724"/>
        <end position="741"/>
    </location>
</feature>
<dbReference type="GO" id="GO:0005739">
    <property type="term" value="C:mitochondrion"/>
    <property type="evidence" value="ECO:0007669"/>
    <property type="project" value="TreeGrafter"/>
</dbReference>
<feature type="region of interest" description="Disordered" evidence="2">
    <location>
        <begin position="717"/>
        <end position="744"/>
    </location>
</feature>
<dbReference type="EMBL" id="JAZDUA010000150">
    <property type="protein sequence ID" value="KAK7866296.1"/>
    <property type="molecule type" value="Genomic_DNA"/>
</dbReference>
<feature type="compositionally biased region" description="Low complexity" evidence="2">
    <location>
        <begin position="449"/>
        <end position="460"/>
    </location>
</feature>
<dbReference type="PANTHER" id="PTHR13284:SF4">
    <property type="entry name" value="C2H2-TYPE DOMAIN-CONTAINING PROTEIN"/>
    <property type="match status" value="1"/>
</dbReference>
<feature type="region of interest" description="Disordered" evidence="2">
    <location>
        <begin position="757"/>
        <end position="792"/>
    </location>
</feature>
<dbReference type="InterPro" id="IPR004038">
    <property type="entry name" value="Ribosomal_eL8/eL30/eS12/Gad45"/>
</dbReference>
<keyword evidence="5" id="KW-1185">Reference proteome</keyword>
<feature type="domain" description="Ribosomal protein eL8/eL30/eS12/Gadd45" evidence="3">
    <location>
        <begin position="605"/>
        <end position="692"/>
    </location>
</feature>
<dbReference type="InterPro" id="IPR040051">
    <property type="entry name" value="SECISBP2"/>
</dbReference>
<dbReference type="GO" id="GO:0035368">
    <property type="term" value="F:selenocysteine insertion sequence binding"/>
    <property type="evidence" value="ECO:0007669"/>
    <property type="project" value="InterPro"/>
</dbReference>
<feature type="compositionally biased region" description="Basic and acidic residues" evidence="2">
    <location>
        <begin position="327"/>
        <end position="340"/>
    </location>
</feature>